<comment type="caution">
    <text evidence="8">The sequence shown here is derived from an EMBL/GenBank/DDBJ whole genome shotgun (WGS) entry which is preliminary data.</text>
</comment>
<keyword evidence="1" id="KW-1003">Cell membrane</keyword>
<dbReference type="Proteomes" id="UP000779507">
    <property type="component" value="Unassembled WGS sequence"/>
</dbReference>
<dbReference type="CDD" id="cd07398">
    <property type="entry name" value="MPP_YbbF-LpxH"/>
    <property type="match status" value="1"/>
</dbReference>
<dbReference type="SUPFAM" id="SSF56300">
    <property type="entry name" value="Metallo-dependent phosphatases"/>
    <property type="match status" value="1"/>
</dbReference>
<sequence>MSEPLDFTFENTGPAGVPTRPAKRKKPAKAGGSKRRRVQVAVVSDVHLGTYGCHARELLRYLKSIRPQVLVLNGDIVDIWQFSKNYWPPAHMRVVRYLAGLAAKGTKIHYLTGNHDELLRKFAGLKIGQFHLGNKLVLDLPHGRTWLFHGDVFDVTMRHSRWLAKLGGQGYDLLILINRFFNFLLDKLGRPRVALSKLVKERVKSAVAAVNNFEETAAAIAADEGYRFVACGHIHQPEIKEIATPKGPITYLNSGDWVENLTALEYTAAAGWQLYRYADDPRMQALAEPDDATDTASDAHPAQLLEGLLAEFKIK</sequence>
<evidence type="ECO:0000313" key="8">
    <source>
        <dbReference type="EMBL" id="NRT19701.1"/>
    </source>
</evidence>
<gene>
    <name evidence="8" type="ORF">HNP98_002535</name>
</gene>
<evidence type="ECO:0000256" key="5">
    <source>
        <dbReference type="ARBA" id="ARBA00023211"/>
    </source>
</evidence>
<evidence type="ECO:0000256" key="3">
    <source>
        <dbReference type="ARBA" id="ARBA00022723"/>
    </source>
</evidence>
<dbReference type="InterPro" id="IPR004843">
    <property type="entry name" value="Calcineurin-like_PHP"/>
</dbReference>
<keyword evidence="9" id="KW-1185">Reference proteome</keyword>
<evidence type="ECO:0000256" key="1">
    <source>
        <dbReference type="ARBA" id="ARBA00022475"/>
    </source>
</evidence>
<feature type="compositionally biased region" description="Basic residues" evidence="6">
    <location>
        <begin position="21"/>
        <end position="35"/>
    </location>
</feature>
<dbReference type="PANTHER" id="PTHR34990">
    <property type="entry name" value="UDP-2,3-DIACYLGLUCOSAMINE HYDROLASE-RELATED"/>
    <property type="match status" value="1"/>
</dbReference>
<reference evidence="8 9" key="1">
    <citation type="submission" date="2020-05" db="EMBL/GenBank/DDBJ databases">
        <title>Genomic Encyclopedia of Type Strains, Phase IV (KMG-V): Genome sequencing to study the core and pangenomes of soil and plant-associated prokaryotes.</title>
        <authorList>
            <person name="Whitman W."/>
        </authorList>
    </citation>
    <scope>NUCLEOTIDE SEQUENCE [LARGE SCALE GENOMIC DNA]</scope>
    <source>
        <strain evidence="8 9">9A</strain>
    </source>
</reference>
<proteinExistence type="predicted"/>
<dbReference type="Pfam" id="PF00149">
    <property type="entry name" value="Metallophos"/>
    <property type="match status" value="1"/>
</dbReference>
<dbReference type="EMBL" id="JABSNP010000011">
    <property type="protein sequence ID" value="NRT19701.1"/>
    <property type="molecule type" value="Genomic_DNA"/>
</dbReference>
<evidence type="ECO:0000259" key="7">
    <source>
        <dbReference type="Pfam" id="PF00149"/>
    </source>
</evidence>
<keyword evidence="2" id="KW-0997">Cell inner membrane</keyword>
<keyword evidence="4" id="KW-0472">Membrane</keyword>
<keyword evidence="3" id="KW-0479">Metal-binding</keyword>
<feature type="domain" description="Calcineurin-like phosphoesterase" evidence="7">
    <location>
        <begin position="40"/>
        <end position="237"/>
    </location>
</feature>
<evidence type="ECO:0000256" key="2">
    <source>
        <dbReference type="ARBA" id="ARBA00022519"/>
    </source>
</evidence>
<protein>
    <submittedName>
        <fullName evidence="8">UDP-2,3-diacylglucosamine pyrophosphatase LpxH</fullName>
    </submittedName>
</protein>
<dbReference type="InterPro" id="IPR043461">
    <property type="entry name" value="LpxH-like"/>
</dbReference>
<dbReference type="RefSeq" id="WP_173810419.1">
    <property type="nucleotide sequence ID" value="NZ_JABSNP010000011.1"/>
</dbReference>
<dbReference type="Gene3D" id="3.60.21.10">
    <property type="match status" value="1"/>
</dbReference>
<accession>A0ABX2FT87</accession>
<evidence type="ECO:0000256" key="6">
    <source>
        <dbReference type="SAM" id="MobiDB-lite"/>
    </source>
</evidence>
<name>A0ABX2FT87_9BACT</name>
<dbReference type="InterPro" id="IPR029052">
    <property type="entry name" value="Metallo-depent_PP-like"/>
</dbReference>
<keyword evidence="5" id="KW-0464">Manganese</keyword>
<evidence type="ECO:0000256" key="4">
    <source>
        <dbReference type="ARBA" id="ARBA00023136"/>
    </source>
</evidence>
<evidence type="ECO:0000313" key="9">
    <source>
        <dbReference type="Proteomes" id="UP000779507"/>
    </source>
</evidence>
<organism evidence="8 9">
    <name type="scientific">Hymenobacter caeli</name>
    <dbReference type="NCBI Taxonomy" id="2735894"/>
    <lineage>
        <taxon>Bacteria</taxon>
        <taxon>Pseudomonadati</taxon>
        <taxon>Bacteroidota</taxon>
        <taxon>Cytophagia</taxon>
        <taxon>Cytophagales</taxon>
        <taxon>Hymenobacteraceae</taxon>
        <taxon>Hymenobacter</taxon>
    </lineage>
</organism>
<dbReference type="PANTHER" id="PTHR34990:SF2">
    <property type="entry name" value="BLL8164 PROTEIN"/>
    <property type="match status" value="1"/>
</dbReference>
<feature type="region of interest" description="Disordered" evidence="6">
    <location>
        <begin position="1"/>
        <end position="35"/>
    </location>
</feature>